<evidence type="ECO:0000256" key="13">
    <source>
        <dbReference type="ARBA" id="ARBA00023211"/>
    </source>
</evidence>
<dbReference type="AlphaFoldDB" id="A0A1Y3XTM9"/>
<gene>
    <name evidence="14" type="primary">rnhB</name>
    <name evidence="19" type="ORF">B5G02_03855</name>
</gene>
<feature type="domain" description="RNase H type-2" evidence="18">
    <location>
        <begin position="75"/>
        <end position="262"/>
    </location>
</feature>
<comment type="catalytic activity">
    <reaction evidence="1 14 15 16">
        <text>Endonucleolytic cleavage to 5'-phosphomonoester.</text>
        <dbReference type="EC" id="3.1.26.4"/>
    </reaction>
</comment>
<feature type="binding site" evidence="14 15">
    <location>
        <position position="173"/>
    </location>
    <ligand>
        <name>a divalent metal cation</name>
        <dbReference type="ChEBI" id="CHEBI:60240"/>
    </ligand>
</feature>
<dbReference type="CDD" id="cd07182">
    <property type="entry name" value="RNase_HII_bacteria_HII_like"/>
    <property type="match status" value="1"/>
</dbReference>
<proteinExistence type="inferred from homology"/>
<evidence type="ECO:0000256" key="8">
    <source>
        <dbReference type="ARBA" id="ARBA00022490"/>
    </source>
</evidence>
<evidence type="ECO:0000256" key="15">
    <source>
        <dbReference type="PROSITE-ProRule" id="PRU01319"/>
    </source>
</evidence>
<feature type="binding site" evidence="14 15">
    <location>
        <position position="82"/>
    </location>
    <ligand>
        <name>a divalent metal cation</name>
        <dbReference type="ChEBI" id="CHEBI:60240"/>
    </ligand>
</feature>
<dbReference type="GO" id="GO:0043137">
    <property type="term" value="P:DNA replication, removal of RNA primer"/>
    <property type="evidence" value="ECO:0007669"/>
    <property type="project" value="TreeGrafter"/>
</dbReference>
<evidence type="ECO:0000256" key="7">
    <source>
        <dbReference type="ARBA" id="ARBA00019179"/>
    </source>
</evidence>
<keyword evidence="12 14" id="KW-0378">Hydrolase</keyword>
<dbReference type="GO" id="GO:0032299">
    <property type="term" value="C:ribonuclease H2 complex"/>
    <property type="evidence" value="ECO:0007669"/>
    <property type="project" value="TreeGrafter"/>
</dbReference>
<dbReference type="InterPro" id="IPR012337">
    <property type="entry name" value="RNaseH-like_sf"/>
</dbReference>
<keyword evidence="17" id="KW-0175">Coiled coil</keyword>
<evidence type="ECO:0000256" key="3">
    <source>
        <dbReference type="ARBA" id="ARBA00004065"/>
    </source>
</evidence>
<dbReference type="Pfam" id="PF01351">
    <property type="entry name" value="RNase_HII"/>
    <property type="match status" value="1"/>
</dbReference>
<evidence type="ECO:0000256" key="5">
    <source>
        <dbReference type="ARBA" id="ARBA00007383"/>
    </source>
</evidence>
<evidence type="ECO:0000256" key="12">
    <source>
        <dbReference type="ARBA" id="ARBA00022801"/>
    </source>
</evidence>
<keyword evidence="20" id="KW-1185">Reference proteome</keyword>
<evidence type="ECO:0000259" key="18">
    <source>
        <dbReference type="PROSITE" id="PS51975"/>
    </source>
</evidence>
<comment type="subcellular location">
    <subcellularLocation>
        <location evidence="4 14">Cytoplasm</location>
    </subcellularLocation>
</comment>
<dbReference type="GO" id="GO:0004523">
    <property type="term" value="F:RNA-DNA hybrid ribonuclease activity"/>
    <property type="evidence" value="ECO:0007669"/>
    <property type="project" value="UniProtKB-UniRule"/>
</dbReference>
<dbReference type="EMBL" id="NFIE01000007">
    <property type="protein sequence ID" value="OUN88904.1"/>
    <property type="molecule type" value="Genomic_DNA"/>
</dbReference>
<feature type="binding site" evidence="14 15">
    <location>
        <position position="81"/>
    </location>
    <ligand>
        <name>a divalent metal cation</name>
        <dbReference type="ChEBI" id="CHEBI:60240"/>
    </ligand>
</feature>
<dbReference type="OrthoDB" id="9803420at2"/>
<evidence type="ECO:0000256" key="16">
    <source>
        <dbReference type="RuleBase" id="RU003515"/>
    </source>
</evidence>
<dbReference type="EC" id="3.1.26.4" evidence="6 14"/>
<evidence type="ECO:0000256" key="6">
    <source>
        <dbReference type="ARBA" id="ARBA00012180"/>
    </source>
</evidence>
<evidence type="ECO:0000256" key="11">
    <source>
        <dbReference type="ARBA" id="ARBA00022759"/>
    </source>
</evidence>
<keyword evidence="8 14" id="KW-0963">Cytoplasm</keyword>
<keyword evidence="13 14" id="KW-0464">Manganese</keyword>
<dbReference type="Proteomes" id="UP000195781">
    <property type="component" value="Unassembled WGS sequence"/>
</dbReference>
<sequence length="262" mass="28210">MANQTSSLSAAHVAAVLGSATIEELPALCERYASDPRKQVQQAVERARRRLGREQAEHERVELMYREMRELGGEGVVIGVDEVGRGSVAGPLTVCAVCLPSEPIIWGLNDSKKLTPSRREVLAARIAEVAQGIGLYHVPAHRIDDIGMAAALREAVAGAVRDTGLTPTCVLMDGNPLGAVPHERDIVHGDARVACIAAASIVAKVARDAHMVELDALYPGYHFAESKGYASPEHIAAIRAHGLTEEHRVSFCGNFLETRRLF</sequence>
<dbReference type="HAMAP" id="MF_00052_B">
    <property type="entry name" value="RNase_HII_B"/>
    <property type="match status" value="1"/>
</dbReference>
<dbReference type="SUPFAM" id="SSF53098">
    <property type="entry name" value="Ribonuclease H-like"/>
    <property type="match status" value="1"/>
</dbReference>
<dbReference type="RefSeq" id="WP_094335265.1">
    <property type="nucleotide sequence ID" value="NZ_NFIE01000007.1"/>
</dbReference>
<dbReference type="GO" id="GO:0005737">
    <property type="term" value="C:cytoplasm"/>
    <property type="evidence" value="ECO:0007669"/>
    <property type="project" value="UniProtKB-SubCell"/>
</dbReference>
<dbReference type="GO" id="GO:0003723">
    <property type="term" value="F:RNA binding"/>
    <property type="evidence" value="ECO:0007669"/>
    <property type="project" value="UniProtKB-UniRule"/>
</dbReference>
<dbReference type="InterPro" id="IPR001352">
    <property type="entry name" value="RNase_HII/HIII"/>
</dbReference>
<accession>A0A1Y3XTM9</accession>
<comment type="function">
    <text evidence="3 14 16">Endonuclease that specifically degrades the RNA of RNA-DNA hybrids.</text>
</comment>
<keyword evidence="11 14" id="KW-0255">Endonuclease</keyword>
<dbReference type="GO" id="GO:0006298">
    <property type="term" value="P:mismatch repair"/>
    <property type="evidence" value="ECO:0007669"/>
    <property type="project" value="TreeGrafter"/>
</dbReference>
<dbReference type="NCBIfam" id="NF000595">
    <property type="entry name" value="PRK00015.1-3"/>
    <property type="match status" value="1"/>
</dbReference>
<name>A0A1Y3XTM9_9ACTN</name>
<organism evidence="19 20">
    <name type="scientific">[Collinsella] massiliensis</name>
    <dbReference type="NCBI Taxonomy" id="1232426"/>
    <lineage>
        <taxon>Bacteria</taxon>
        <taxon>Bacillati</taxon>
        <taxon>Actinomycetota</taxon>
        <taxon>Coriobacteriia</taxon>
        <taxon>Coriobacteriales</taxon>
        <taxon>Coriobacteriaceae</taxon>
        <taxon>Enorma</taxon>
    </lineage>
</organism>
<evidence type="ECO:0000256" key="17">
    <source>
        <dbReference type="SAM" id="Coils"/>
    </source>
</evidence>
<dbReference type="InterPro" id="IPR022898">
    <property type="entry name" value="RNase_HII"/>
</dbReference>
<protein>
    <recommendedName>
        <fullName evidence="7 14">Ribonuclease HII</fullName>
        <shortName evidence="14">RNase HII</shortName>
        <ecNumber evidence="6 14">3.1.26.4</ecNumber>
    </recommendedName>
</protein>
<keyword evidence="10 14" id="KW-0479">Metal-binding</keyword>
<comment type="similarity">
    <text evidence="5 14 16">Belongs to the RNase HII family.</text>
</comment>
<dbReference type="Gene3D" id="3.30.420.10">
    <property type="entry name" value="Ribonuclease H-like superfamily/Ribonuclease H"/>
    <property type="match status" value="1"/>
</dbReference>
<comment type="caution">
    <text evidence="19">The sequence shown here is derived from an EMBL/GenBank/DDBJ whole genome shotgun (WGS) entry which is preliminary data.</text>
</comment>
<comment type="cofactor">
    <cofactor evidence="14 15">
        <name>Mn(2+)</name>
        <dbReference type="ChEBI" id="CHEBI:29035"/>
    </cofactor>
    <cofactor evidence="14 15">
        <name>Mg(2+)</name>
        <dbReference type="ChEBI" id="CHEBI:18420"/>
    </cofactor>
    <text evidence="14 15">Manganese or magnesium. Binds 1 divalent metal ion per monomer in the absence of substrate. May bind a second metal ion after substrate binding.</text>
</comment>
<dbReference type="InterPro" id="IPR024567">
    <property type="entry name" value="RNase_HII/HIII_dom"/>
</dbReference>
<evidence type="ECO:0000313" key="19">
    <source>
        <dbReference type="EMBL" id="OUN88904.1"/>
    </source>
</evidence>
<dbReference type="PANTHER" id="PTHR10954:SF18">
    <property type="entry name" value="RIBONUCLEASE HII"/>
    <property type="match status" value="1"/>
</dbReference>
<evidence type="ECO:0000256" key="10">
    <source>
        <dbReference type="ARBA" id="ARBA00022723"/>
    </source>
</evidence>
<evidence type="ECO:0000256" key="14">
    <source>
        <dbReference type="HAMAP-Rule" id="MF_00052"/>
    </source>
</evidence>
<evidence type="ECO:0000256" key="4">
    <source>
        <dbReference type="ARBA" id="ARBA00004496"/>
    </source>
</evidence>
<dbReference type="InterPro" id="IPR036397">
    <property type="entry name" value="RNaseH_sf"/>
</dbReference>
<feature type="coiled-coil region" evidence="17">
    <location>
        <begin position="37"/>
        <end position="64"/>
    </location>
</feature>
<dbReference type="PROSITE" id="PS51975">
    <property type="entry name" value="RNASE_H_2"/>
    <property type="match status" value="1"/>
</dbReference>
<reference evidence="20" key="1">
    <citation type="submission" date="2017-04" db="EMBL/GenBank/DDBJ databases">
        <title>Function of individual gut microbiota members based on whole genome sequencing of pure cultures obtained from chicken caecum.</title>
        <authorList>
            <person name="Medvecky M."/>
            <person name="Cejkova D."/>
            <person name="Polansky O."/>
            <person name="Karasova D."/>
            <person name="Kubasova T."/>
            <person name="Cizek A."/>
            <person name="Rychlik I."/>
        </authorList>
    </citation>
    <scope>NUCLEOTIDE SEQUENCE [LARGE SCALE GENOMIC DNA]</scope>
    <source>
        <strain evidence="20">An5</strain>
    </source>
</reference>
<evidence type="ECO:0000256" key="9">
    <source>
        <dbReference type="ARBA" id="ARBA00022722"/>
    </source>
</evidence>
<evidence type="ECO:0000313" key="20">
    <source>
        <dbReference type="Proteomes" id="UP000195781"/>
    </source>
</evidence>
<dbReference type="GO" id="GO:0030145">
    <property type="term" value="F:manganese ion binding"/>
    <property type="evidence" value="ECO:0007669"/>
    <property type="project" value="UniProtKB-UniRule"/>
</dbReference>
<comment type="cofactor">
    <cofactor evidence="2">
        <name>Mg(2+)</name>
        <dbReference type="ChEBI" id="CHEBI:18420"/>
    </cofactor>
</comment>
<keyword evidence="9 14" id="KW-0540">Nuclease</keyword>
<evidence type="ECO:0000256" key="2">
    <source>
        <dbReference type="ARBA" id="ARBA00001946"/>
    </source>
</evidence>
<dbReference type="PANTHER" id="PTHR10954">
    <property type="entry name" value="RIBONUCLEASE H2 SUBUNIT A"/>
    <property type="match status" value="1"/>
</dbReference>
<evidence type="ECO:0000256" key="1">
    <source>
        <dbReference type="ARBA" id="ARBA00000077"/>
    </source>
</evidence>